<evidence type="ECO:0000313" key="3">
    <source>
        <dbReference type="Proteomes" id="UP000807353"/>
    </source>
</evidence>
<dbReference type="OrthoDB" id="74360at2759"/>
<evidence type="ECO:0000256" key="1">
    <source>
        <dbReference type="ARBA" id="ARBA00023002"/>
    </source>
</evidence>
<dbReference type="PANTHER" id="PTHR43539">
    <property type="entry name" value="FLAVIN-BINDING MONOOXYGENASE-LIKE PROTEIN (AFU_ORTHOLOGUE AFUA_4G09220)"/>
    <property type="match status" value="1"/>
</dbReference>
<dbReference type="PANTHER" id="PTHR43539:SF68">
    <property type="entry name" value="FLAVIN-BINDING MONOOXYGENASE-LIKE PROTEIN (AFU_ORTHOLOGUE AFUA_4G09220)"/>
    <property type="match status" value="1"/>
</dbReference>
<dbReference type="AlphaFoldDB" id="A0A9P5Y0H7"/>
<dbReference type="Pfam" id="PF13738">
    <property type="entry name" value="Pyr_redox_3"/>
    <property type="match status" value="1"/>
</dbReference>
<dbReference type="SUPFAM" id="SSF51905">
    <property type="entry name" value="FAD/NAD(P)-binding domain"/>
    <property type="match status" value="2"/>
</dbReference>
<evidence type="ECO:0000313" key="2">
    <source>
        <dbReference type="EMBL" id="KAF9460002.1"/>
    </source>
</evidence>
<protein>
    <recommendedName>
        <fullName evidence="4">Flavin-containing monooxygenase</fullName>
    </recommendedName>
</protein>
<evidence type="ECO:0008006" key="4">
    <source>
        <dbReference type="Google" id="ProtNLM"/>
    </source>
</evidence>
<dbReference type="GO" id="GO:0004497">
    <property type="term" value="F:monooxygenase activity"/>
    <property type="evidence" value="ECO:0007669"/>
    <property type="project" value="TreeGrafter"/>
</dbReference>
<dbReference type="Gene3D" id="3.50.50.60">
    <property type="entry name" value="FAD/NAD(P)-binding domain"/>
    <property type="match status" value="1"/>
</dbReference>
<dbReference type="EMBL" id="MU150306">
    <property type="protein sequence ID" value="KAF9460002.1"/>
    <property type="molecule type" value="Genomic_DNA"/>
</dbReference>
<keyword evidence="3" id="KW-1185">Reference proteome</keyword>
<dbReference type="InterPro" id="IPR036188">
    <property type="entry name" value="FAD/NAD-bd_sf"/>
</dbReference>
<reference evidence="2" key="1">
    <citation type="submission" date="2020-11" db="EMBL/GenBank/DDBJ databases">
        <authorList>
            <consortium name="DOE Joint Genome Institute"/>
            <person name="Ahrendt S."/>
            <person name="Riley R."/>
            <person name="Andreopoulos W."/>
            <person name="Labutti K."/>
            <person name="Pangilinan J."/>
            <person name="Ruiz-Duenas F.J."/>
            <person name="Barrasa J.M."/>
            <person name="Sanchez-Garcia M."/>
            <person name="Camarero S."/>
            <person name="Miyauchi S."/>
            <person name="Serrano A."/>
            <person name="Linde D."/>
            <person name="Babiker R."/>
            <person name="Drula E."/>
            <person name="Ayuso-Fernandez I."/>
            <person name="Pacheco R."/>
            <person name="Padilla G."/>
            <person name="Ferreira P."/>
            <person name="Barriuso J."/>
            <person name="Kellner H."/>
            <person name="Castanera R."/>
            <person name="Alfaro M."/>
            <person name="Ramirez L."/>
            <person name="Pisabarro A.G."/>
            <person name="Kuo A."/>
            <person name="Tritt A."/>
            <person name="Lipzen A."/>
            <person name="He G."/>
            <person name="Yan M."/>
            <person name="Ng V."/>
            <person name="Cullen D."/>
            <person name="Martin F."/>
            <person name="Rosso M.-N."/>
            <person name="Henrissat B."/>
            <person name="Hibbett D."/>
            <person name="Martinez A.T."/>
            <person name="Grigoriev I.V."/>
        </authorList>
    </citation>
    <scope>NUCLEOTIDE SEQUENCE</scope>
    <source>
        <strain evidence="2">CBS 247.69</strain>
    </source>
</reference>
<accession>A0A9P5Y0H7</accession>
<dbReference type="InterPro" id="IPR050982">
    <property type="entry name" value="Auxin_biosynth/cation_transpt"/>
</dbReference>
<comment type="caution">
    <text evidence="2">The sequence shown here is derived from an EMBL/GenBank/DDBJ whole genome shotgun (WGS) entry which is preliminary data.</text>
</comment>
<proteinExistence type="predicted"/>
<keyword evidence="1" id="KW-0560">Oxidoreductase</keyword>
<name>A0A9P5Y0H7_9AGAR</name>
<dbReference type="PRINTS" id="PR00411">
    <property type="entry name" value="PNDRDTASEI"/>
</dbReference>
<dbReference type="GO" id="GO:0050660">
    <property type="term" value="F:flavin adenine dinucleotide binding"/>
    <property type="evidence" value="ECO:0007669"/>
    <property type="project" value="TreeGrafter"/>
</dbReference>
<sequence>MTTENWSSRLPTLDRLGLTAPPTDVHHVALAQRWLEELSTNIAMSDIDGILGLICDEGLWRDVLALTWDIRTFDGVSNIRTFLADRLDLVELRDLKLKGLPVLQQPFPDLIWIIAMFEFTTKVGSGSGVFRLVPTTSGEWKAYTVFTNLEGLTGFPEKIGPLRARETVSSALWAERRARNSKFANEDPSVVIIGGGQSGLALAARLKYIGVSYLIIEKDSRVGDSWRKRYDNLCLHFPVWWDSMPYIPFPPTWPVYTPGFKMAEWLESYANNLDLNIWTSSTVLSAIQDSNNKWNVHVQCPDGAFRVFHANHLVFATGMGDGVPKAIDYPGQDIFQGQIIHSTQYKRASAYIGKKVIVIGAGNSAHDICADLAENGVDVTMFQRSSTMVFSMDRGWKFLGGALYGEGSPPIEIADCLALSMPQILQENGLDVLDKLRGVGFRVNNGMKDAGVALQNKEKGGGYFFDTGASQLIIDGKIKLKNDAQIKKFEKDGLVFDNESKLVADAIICATGLGDMRESIRMLCGDKIANNCPRLLGVDKEGEMSWYRALPYAGLWYMIGPFSLNRFYSKSVALQIKAMDENILDSRYSPK</sequence>
<organism evidence="2 3">
    <name type="scientific">Collybia nuda</name>
    <dbReference type="NCBI Taxonomy" id="64659"/>
    <lineage>
        <taxon>Eukaryota</taxon>
        <taxon>Fungi</taxon>
        <taxon>Dikarya</taxon>
        <taxon>Basidiomycota</taxon>
        <taxon>Agaricomycotina</taxon>
        <taxon>Agaricomycetes</taxon>
        <taxon>Agaricomycetidae</taxon>
        <taxon>Agaricales</taxon>
        <taxon>Tricholomatineae</taxon>
        <taxon>Clitocybaceae</taxon>
        <taxon>Collybia</taxon>
    </lineage>
</organism>
<dbReference type="Proteomes" id="UP000807353">
    <property type="component" value="Unassembled WGS sequence"/>
</dbReference>
<gene>
    <name evidence="2" type="ORF">BDZ94DRAFT_1284124</name>
</gene>